<accession>A0A9P6VYL7</accession>
<reference evidence="1 2" key="1">
    <citation type="submission" date="2020-11" db="EMBL/GenBank/DDBJ databases">
        <title>Kefir isolates.</title>
        <authorList>
            <person name="Marcisauskas S."/>
            <person name="Kim Y."/>
            <person name="Blasche S."/>
        </authorList>
    </citation>
    <scope>NUCLEOTIDE SEQUENCE [LARGE SCALE GENOMIC DNA]</scope>
    <source>
        <strain evidence="1 2">KR</strain>
    </source>
</reference>
<dbReference type="SUPFAM" id="SSF53474">
    <property type="entry name" value="alpha/beta-Hydrolases"/>
    <property type="match status" value="1"/>
</dbReference>
<dbReference type="PANTHER" id="PTHR43194">
    <property type="entry name" value="HYDROLASE ALPHA/BETA FOLD FAMILY"/>
    <property type="match status" value="1"/>
</dbReference>
<dbReference type="EMBL" id="PUHQ01000080">
    <property type="protein sequence ID" value="KAG0657515.1"/>
    <property type="molecule type" value="Genomic_DNA"/>
</dbReference>
<organism evidence="1 2">
    <name type="scientific">Rhodotorula mucilaginosa</name>
    <name type="common">Yeast</name>
    <name type="synonym">Rhodotorula rubra</name>
    <dbReference type="NCBI Taxonomy" id="5537"/>
    <lineage>
        <taxon>Eukaryota</taxon>
        <taxon>Fungi</taxon>
        <taxon>Dikarya</taxon>
        <taxon>Basidiomycota</taxon>
        <taxon>Pucciniomycotina</taxon>
        <taxon>Microbotryomycetes</taxon>
        <taxon>Sporidiobolales</taxon>
        <taxon>Sporidiobolaceae</taxon>
        <taxon>Rhodotorula</taxon>
    </lineage>
</organism>
<comment type="caution">
    <text evidence="1">The sequence shown here is derived from an EMBL/GenBank/DDBJ whole genome shotgun (WGS) entry which is preliminary data.</text>
</comment>
<dbReference type="PANTHER" id="PTHR43194:SF2">
    <property type="entry name" value="PEROXISOMAL MEMBRANE PROTEIN LPX1"/>
    <property type="match status" value="1"/>
</dbReference>
<dbReference type="InterPro" id="IPR050228">
    <property type="entry name" value="Carboxylesterase_BioH"/>
</dbReference>
<keyword evidence="2" id="KW-1185">Reference proteome</keyword>
<name>A0A9P6VYL7_RHOMI</name>
<gene>
    <name evidence="1" type="ORF">C6P46_006484</name>
</gene>
<evidence type="ECO:0008006" key="3">
    <source>
        <dbReference type="Google" id="ProtNLM"/>
    </source>
</evidence>
<dbReference type="Gene3D" id="3.40.50.1820">
    <property type="entry name" value="alpha/beta hydrolase"/>
    <property type="match status" value="1"/>
</dbReference>
<evidence type="ECO:0000313" key="1">
    <source>
        <dbReference type="EMBL" id="KAG0657515.1"/>
    </source>
</evidence>
<evidence type="ECO:0000313" key="2">
    <source>
        <dbReference type="Proteomes" id="UP000777482"/>
    </source>
</evidence>
<dbReference type="AlphaFoldDB" id="A0A9P6VYL7"/>
<protein>
    <recommendedName>
        <fullName evidence="3">Alpha/beta-hydrolase</fullName>
    </recommendedName>
</protein>
<dbReference type="InterPro" id="IPR029058">
    <property type="entry name" value="AB_hydrolase_fold"/>
</dbReference>
<proteinExistence type="predicted"/>
<dbReference type="Proteomes" id="UP000777482">
    <property type="component" value="Unassembled WGS sequence"/>
</dbReference>
<sequence length="330" mass="37581">MPFVDLPFHHLRQYYTINPSYEPNAQTSIKSEPPAAQEAIDDSKPILVFCHAATSSSHSFLYQFTDPRMTEALNLVAFDSRYYGYTQGPRLDRFQTLEERADEMLEAIEAVIGDRPFSYLGESFVGSHVGIYLAAKRPEKVWPKRLELKISASAEQFPIHLPRRPQVKSIILLSPPPEFAKTLTAEWMPLCASNKDGNGTGTGEIPGPALAITELHPDRRRNFLERWQEEQGPGEDMFKLEQLMFWFKRPLPSDEVFEKIKCPVLLLGGTRDQTVSSSDALKAWFDLLKNVPPEDLRIERIVDGPHLLALLEPNRVNRFILAFLKRYGLA</sequence>
<dbReference type="OrthoDB" id="19657at2759"/>